<gene>
    <name evidence="2" type="ORF">ACFSJT_17200</name>
</gene>
<dbReference type="Pfam" id="PF11138">
    <property type="entry name" value="DUF2911"/>
    <property type="match status" value="1"/>
</dbReference>
<evidence type="ECO:0000256" key="1">
    <source>
        <dbReference type="SAM" id="Phobius"/>
    </source>
</evidence>
<sequence>MPKLLKRSVLILLSLILIGFTGMYFLKQNTKKHSPEETITHNAKDATITVFYNRPYKKDREIFGNLVPFGQVWRTGANEATMLTTNKDLMIDGTSLKAGIYTLWTIPNPESWKIIFNSKEYSWGVNMDGTVKRDPSYDALTIEVPTIPLLNTKEQFSIYFENANDFTIMYLAWDRTAVAIPIRV</sequence>
<dbReference type="EMBL" id="JBHUHY010000017">
    <property type="protein sequence ID" value="MFD2188547.1"/>
    <property type="molecule type" value="Genomic_DNA"/>
</dbReference>
<name>A0ABW5B1S4_9FLAO</name>
<organism evidence="2 3">
    <name type="scientific">Aquimarina celericrescens</name>
    <dbReference type="NCBI Taxonomy" id="1964542"/>
    <lineage>
        <taxon>Bacteria</taxon>
        <taxon>Pseudomonadati</taxon>
        <taxon>Bacteroidota</taxon>
        <taxon>Flavobacteriia</taxon>
        <taxon>Flavobacteriales</taxon>
        <taxon>Flavobacteriaceae</taxon>
        <taxon>Aquimarina</taxon>
    </lineage>
</organism>
<evidence type="ECO:0000313" key="3">
    <source>
        <dbReference type="Proteomes" id="UP001597344"/>
    </source>
</evidence>
<accession>A0ABW5B1S4</accession>
<dbReference type="Proteomes" id="UP001597344">
    <property type="component" value="Unassembled WGS sequence"/>
</dbReference>
<comment type="caution">
    <text evidence="2">The sequence shown here is derived from an EMBL/GenBank/DDBJ whole genome shotgun (WGS) entry which is preliminary data.</text>
</comment>
<proteinExistence type="predicted"/>
<feature type="transmembrane region" description="Helical" evidence="1">
    <location>
        <begin position="9"/>
        <end position="26"/>
    </location>
</feature>
<keyword evidence="3" id="KW-1185">Reference proteome</keyword>
<protein>
    <submittedName>
        <fullName evidence="2">DUF2911 domain-containing protein</fullName>
    </submittedName>
</protein>
<keyword evidence="1" id="KW-1133">Transmembrane helix</keyword>
<keyword evidence="1" id="KW-0812">Transmembrane</keyword>
<dbReference type="RefSeq" id="WP_378321578.1">
    <property type="nucleotide sequence ID" value="NZ_JBHUHY010000017.1"/>
</dbReference>
<evidence type="ECO:0000313" key="2">
    <source>
        <dbReference type="EMBL" id="MFD2188547.1"/>
    </source>
</evidence>
<reference evidence="3" key="1">
    <citation type="journal article" date="2019" name="Int. J. Syst. Evol. Microbiol.">
        <title>The Global Catalogue of Microorganisms (GCM) 10K type strain sequencing project: providing services to taxonomists for standard genome sequencing and annotation.</title>
        <authorList>
            <consortium name="The Broad Institute Genomics Platform"/>
            <consortium name="The Broad Institute Genome Sequencing Center for Infectious Disease"/>
            <person name="Wu L."/>
            <person name="Ma J."/>
        </authorList>
    </citation>
    <scope>NUCLEOTIDE SEQUENCE [LARGE SCALE GENOMIC DNA]</scope>
    <source>
        <strain evidence="3">DT92</strain>
    </source>
</reference>
<dbReference type="InterPro" id="IPR021314">
    <property type="entry name" value="DUF2911"/>
</dbReference>
<keyword evidence="1" id="KW-0472">Membrane</keyword>